<dbReference type="Proteomes" id="UP001439008">
    <property type="component" value="Unassembled WGS sequence"/>
</dbReference>
<dbReference type="InterPro" id="IPR011990">
    <property type="entry name" value="TPR-like_helical_dom_sf"/>
</dbReference>
<dbReference type="InterPro" id="IPR008847">
    <property type="entry name" value="Suf"/>
</dbReference>
<evidence type="ECO:0000256" key="2">
    <source>
        <dbReference type="ARBA" id="ARBA00022737"/>
    </source>
</evidence>
<proteinExistence type="predicted"/>
<protein>
    <recommendedName>
        <fullName evidence="4">Suppressor of forked domain-containing protein</fullName>
    </recommendedName>
</protein>
<feature type="domain" description="Suppressor of forked" evidence="4">
    <location>
        <begin position="2"/>
        <end position="107"/>
    </location>
</feature>
<dbReference type="InterPro" id="IPR003107">
    <property type="entry name" value="HAT"/>
</dbReference>
<keyword evidence="2" id="KW-0677">Repeat</keyword>
<evidence type="ECO:0000313" key="5">
    <source>
        <dbReference type="EMBL" id="MES1922037.1"/>
    </source>
</evidence>
<dbReference type="InterPro" id="IPR045243">
    <property type="entry name" value="Rna14-like"/>
</dbReference>
<dbReference type="Gene3D" id="1.25.40.1040">
    <property type="match status" value="1"/>
</dbReference>
<comment type="caution">
    <text evidence="5">The sequence shown here is derived from an EMBL/GenBank/DDBJ whole genome shotgun (WGS) entry which is preliminary data.</text>
</comment>
<accession>A0ABV2AQT5</accession>
<gene>
    <name evidence="5" type="ORF">MHBO_003554</name>
</gene>
<dbReference type="Pfam" id="PF05843">
    <property type="entry name" value="Suf"/>
    <property type="match status" value="1"/>
</dbReference>
<evidence type="ECO:0000256" key="3">
    <source>
        <dbReference type="ARBA" id="ARBA00023242"/>
    </source>
</evidence>
<dbReference type="PANTHER" id="PTHR19980:SF0">
    <property type="entry name" value="CLEAVAGE STIMULATION FACTOR SUBUNIT 3"/>
    <property type="match status" value="1"/>
</dbReference>
<evidence type="ECO:0000313" key="6">
    <source>
        <dbReference type="Proteomes" id="UP001439008"/>
    </source>
</evidence>
<keyword evidence="6" id="KW-1185">Reference proteome</keyword>
<dbReference type="EMBL" id="JBDODL010002119">
    <property type="protein sequence ID" value="MES1922037.1"/>
    <property type="molecule type" value="Genomic_DNA"/>
</dbReference>
<name>A0ABV2AQT5_9EUKA</name>
<sequence length="124" mass="15097">MNKIEEILREDKYNVDAWKMILKETSIPEISRKKYNAFLSVFPTAARFWKSYIEKEIAVKNYELVERLFKKCLFNCLDVDLWRSYINYIRIVKRGSTNELRDISSFYQFRHGLRVCDQKRRNGR</sequence>
<evidence type="ECO:0000256" key="1">
    <source>
        <dbReference type="ARBA" id="ARBA00004123"/>
    </source>
</evidence>
<reference evidence="5 6" key="1">
    <citation type="journal article" date="2024" name="BMC Biol.">
        <title>Comparative genomics of Ascetosporea gives new insight into the evolutionary basis for animal parasitism in Rhizaria.</title>
        <authorList>
            <person name="Hiltunen Thoren M."/>
            <person name="Onut-Brannstrom I."/>
            <person name="Alfjorden A."/>
            <person name="Peckova H."/>
            <person name="Swords F."/>
            <person name="Hooper C."/>
            <person name="Holzer A.S."/>
            <person name="Bass D."/>
            <person name="Burki F."/>
        </authorList>
    </citation>
    <scope>NUCLEOTIDE SEQUENCE [LARGE SCALE GENOMIC DNA]</scope>
    <source>
        <strain evidence="5">20-A016</strain>
    </source>
</reference>
<organism evidence="5 6">
    <name type="scientific">Bonamia ostreae</name>
    <dbReference type="NCBI Taxonomy" id="126728"/>
    <lineage>
        <taxon>Eukaryota</taxon>
        <taxon>Sar</taxon>
        <taxon>Rhizaria</taxon>
        <taxon>Endomyxa</taxon>
        <taxon>Ascetosporea</taxon>
        <taxon>Haplosporida</taxon>
        <taxon>Bonamia</taxon>
    </lineage>
</organism>
<comment type="subcellular location">
    <subcellularLocation>
        <location evidence="1">Nucleus</location>
    </subcellularLocation>
</comment>
<dbReference type="SMART" id="SM00386">
    <property type="entry name" value="HAT"/>
    <property type="match status" value="2"/>
</dbReference>
<dbReference type="PANTHER" id="PTHR19980">
    <property type="entry name" value="RNA CLEAVAGE STIMULATION FACTOR"/>
    <property type="match status" value="1"/>
</dbReference>
<keyword evidence="3" id="KW-0539">Nucleus</keyword>
<evidence type="ECO:0000259" key="4">
    <source>
        <dbReference type="Pfam" id="PF05843"/>
    </source>
</evidence>
<dbReference type="SUPFAM" id="SSF48452">
    <property type="entry name" value="TPR-like"/>
    <property type="match status" value="1"/>
</dbReference>